<reference evidence="1 2" key="1">
    <citation type="journal article" date="2011" name="Proc. Natl. Acad. Sci. U.S.A.">
        <title>Niche of harmful alga Aureococcus anophagefferens revealed through ecogenomics.</title>
        <authorList>
            <person name="Gobler C.J."/>
            <person name="Berry D.L."/>
            <person name="Dyhrman S.T."/>
            <person name="Wilhelm S.W."/>
            <person name="Salamov A."/>
            <person name="Lobanov A.V."/>
            <person name="Zhang Y."/>
            <person name="Collier J.L."/>
            <person name="Wurch L.L."/>
            <person name="Kustka A.B."/>
            <person name="Dill B.D."/>
            <person name="Shah M."/>
            <person name="VerBerkmoes N.C."/>
            <person name="Kuo A."/>
            <person name="Terry A."/>
            <person name="Pangilinan J."/>
            <person name="Lindquist E.A."/>
            <person name="Lucas S."/>
            <person name="Paulsen I.T."/>
            <person name="Hattenrath-Lehmann T.K."/>
            <person name="Talmage S.C."/>
            <person name="Walker E.A."/>
            <person name="Koch F."/>
            <person name="Burson A.M."/>
            <person name="Marcoval M.A."/>
            <person name="Tang Y.Z."/>
            <person name="Lecleir G.R."/>
            <person name="Coyne K.J."/>
            <person name="Berg G.M."/>
            <person name="Bertrand E.M."/>
            <person name="Saito M.A."/>
            <person name="Gladyshev V.N."/>
            <person name="Grigoriev I.V."/>
        </authorList>
    </citation>
    <scope>NUCLEOTIDE SEQUENCE [LARGE SCALE GENOMIC DNA]</scope>
    <source>
        <strain evidence="2">CCMP 1984</strain>
    </source>
</reference>
<dbReference type="KEGG" id="aaf:AURANDRAFT_68581"/>
<dbReference type="EMBL" id="GL833322">
    <property type="protein sequence ID" value="EGB02772.1"/>
    <property type="molecule type" value="Genomic_DNA"/>
</dbReference>
<dbReference type="InParanoid" id="F0YQ38"/>
<protein>
    <submittedName>
        <fullName evidence="1">Expressed protein</fullName>
    </submittedName>
</protein>
<name>F0YQ38_AURAN</name>
<dbReference type="GeneID" id="20226894"/>
<dbReference type="AlphaFoldDB" id="F0YQ38"/>
<organism evidence="2">
    <name type="scientific">Aureococcus anophagefferens</name>
    <name type="common">Harmful bloom alga</name>
    <dbReference type="NCBI Taxonomy" id="44056"/>
    <lineage>
        <taxon>Eukaryota</taxon>
        <taxon>Sar</taxon>
        <taxon>Stramenopiles</taxon>
        <taxon>Ochrophyta</taxon>
        <taxon>Pelagophyceae</taxon>
        <taxon>Pelagomonadales</taxon>
        <taxon>Pelagomonadaceae</taxon>
        <taxon>Aureococcus</taxon>
    </lineage>
</organism>
<dbReference type="OrthoDB" id="189589at2759"/>
<evidence type="ECO:0000313" key="1">
    <source>
        <dbReference type="EMBL" id="EGB02772.1"/>
    </source>
</evidence>
<dbReference type="RefSeq" id="XP_009042533.1">
    <property type="nucleotide sequence ID" value="XM_009044285.1"/>
</dbReference>
<dbReference type="Proteomes" id="UP000002729">
    <property type="component" value="Unassembled WGS sequence"/>
</dbReference>
<accession>F0YQ38</accession>
<sequence>MSVFASPSKTTVDMDEINKVLWPVYVRAALRGATISRCEVVGTVQKREWLKLLRGSGLDGAQATLVYYAETAKHERRCFTYSAFKRALCVVACRLEPELRPSAAFVRFVDRLAPRWPTRSAAPIAGARAACAAVLDAFAPCLAKVFAFFATAPTTFETKVLRRHGAREDVDRMQQSLTFAGWAGFAATFAFADRLGPDAVSAIFVDSVAVEAADELGGLTLEEFHDAVLRAALLVSATPGGGSEDIPGIDLALKPRRSARGAGPADADALALAADAAPQRALAGFRVMRSTLERTVPRATNAGHGTCAGSAGGEARWAGGRAVSSNYSLLIEGSKEFSTLADQCWSNLKKNTAKLLASTRRATSRGEELTDLMDDLTMTRPAPDAAAAADAAVFDTTHSLLR</sequence>
<gene>
    <name evidence="1" type="ORF">AURANDRAFT_68581</name>
</gene>
<proteinExistence type="predicted"/>
<keyword evidence="2" id="KW-1185">Reference proteome</keyword>
<evidence type="ECO:0000313" key="2">
    <source>
        <dbReference type="Proteomes" id="UP000002729"/>
    </source>
</evidence>